<dbReference type="Proteomes" id="UP000066480">
    <property type="component" value="Chromosome"/>
</dbReference>
<feature type="transmembrane region" description="Helical" evidence="6">
    <location>
        <begin position="255"/>
        <end position="280"/>
    </location>
</feature>
<keyword evidence="4 6" id="KW-1133">Transmembrane helix</keyword>
<feature type="transmembrane region" description="Helical" evidence="6">
    <location>
        <begin position="759"/>
        <end position="783"/>
    </location>
</feature>
<organism evidence="8 9">
    <name type="scientific">Luteipulveratus mongoliensis</name>
    <dbReference type="NCBI Taxonomy" id="571913"/>
    <lineage>
        <taxon>Bacteria</taxon>
        <taxon>Bacillati</taxon>
        <taxon>Actinomycetota</taxon>
        <taxon>Actinomycetes</taxon>
        <taxon>Micrococcales</taxon>
        <taxon>Dermacoccaceae</taxon>
        <taxon>Luteipulveratus</taxon>
    </lineage>
</organism>
<keyword evidence="2" id="KW-1003">Cell membrane</keyword>
<proteinExistence type="predicted"/>
<feature type="transmembrane region" description="Helical" evidence="6">
    <location>
        <begin position="400"/>
        <end position="418"/>
    </location>
</feature>
<comment type="subcellular location">
    <subcellularLocation>
        <location evidence="1">Cell membrane</location>
        <topology evidence="1">Multi-pass membrane protein</topology>
    </subcellularLocation>
</comment>
<feature type="transmembrane region" description="Helical" evidence="6">
    <location>
        <begin position="424"/>
        <end position="446"/>
    </location>
</feature>
<feature type="transmembrane region" description="Helical" evidence="6">
    <location>
        <begin position="475"/>
        <end position="498"/>
    </location>
</feature>
<keyword evidence="5 6" id="KW-0472">Membrane</keyword>
<dbReference type="Pfam" id="PF02687">
    <property type="entry name" value="FtsX"/>
    <property type="match status" value="2"/>
</dbReference>
<dbReference type="EMBL" id="CP011112">
    <property type="protein sequence ID" value="AKU18019.1"/>
    <property type="molecule type" value="Genomic_DNA"/>
</dbReference>
<dbReference type="GO" id="GO:0005886">
    <property type="term" value="C:plasma membrane"/>
    <property type="evidence" value="ECO:0007669"/>
    <property type="project" value="UniProtKB-SubCell"/>
</dbReference>
<dbReference type="InterPro" id="IPR003838">
    <property type="entry name" value="ABC3_permease_C"/>
</dbReference>
<dbReference type="InterPro" id="IPR038766">
    <property type="entry name" value="Membrane_comp_ABC_pdt"/>
</dbReference>
<gene>
    <name evidence="8" type="ORF">VV02_22725</name>
</gene>
<protein>
    <recommendedName>
        <fullName evidence="7">ABC3 transporter permease C-terminal domain-containing protein</fullName>
    </recommendedName>
</protein>
<feature type="domain" description="ABC3 transporter permease C-terminal" evidence="7">
    <location>
        <begin position="715"/>
        <end position="822"/>
    </location>
</feature>
<feature type="transmembrane region" description="Helical" evidence="6">
    <location>
        <begin position="345"/>
        <end position="367"/>
    </location>
</feature>
<sequence>MIPTLKARLGEVVAIFCAVAVGAALVTACAVLAETGFRSHLPASRLAGADVVVSGVQHVAQDEDLDVPLPDRVPVDERLVDRVRAVPGVAEATGDVSFTAALMAAGQEPGSARSSLGEGHPWSPNLLLDSHFRGHAPQGDNDVAVTESTAERLGVRPGDRIDAVLAGRRTSLTITAVVAAPGGDAYVTPSIAHRLARPGVVDLIALRATPGTDVAQLATRVRQALGGDLTVSTGDRIGDAENPAGAAGRGEMVTFAMSLGGVVVLLVAFLVAGAVSISVTNRSRELALLRAVGATPRQVRSMVARQATRVAIGALLVGAAGGYALSVPLQGVLGSSGLMSTELPLAWSPFPVLAAGALLLITTQVASRAASRGVSRRPATEAVRDTQIEPSAGGRWRTRVGLGLLAISGGAAVVPLIAHSEAALISAASGTLLAIVGLSLVGPALVTWTGSRLRRRLGSSASPSGWLALSNTTAYAVRTGGALSVLALAIALTVTQLYTQTTLSAVSSRDVAAANHASLTVTAGPVGGVTPEALADVRRSPGVGFAVPLVSSSVVWTSLEDGSPKAEAYPMTALGHDAEKVLDLDVSDGNLHNLRGDTVALDSSTAWSHGIDIGERVTLVLADGTRVRPLLVATYRRSFGFGKVVLSTDVLGERRSYDTVLVAGSSDRPADATAVRHSLAAHPGTMVDPGAGVPGLSGSGEDPGRWASLLVTLTLLGYVLLGVANRLVATTGRRRSEWATLRAIGATPAQVLSMVRAEVGLVCFGAAAAGALISLGPMTMISAGLVHQPWPQGPFWAVVLICAGVGGSAYAATLLPARRVLRSLEATQ</sequence>
<dbReference type="STRING" id="571913.VV02_22725"/>
<dbReference type="OrthoDB" id="9780560at2"/>
<evidence type="ECO:0000256" key="6">
    <source>
        <dbReference type="SAM" id="Phobius"/>
    </source>
</evidence>
<dbReference type="AlphaFoldDB" id="A0A0K1JMS3"/>
<feature type="transmembrane region" description="Helical" evidence="6">
    <location>
        <begin position="12"/>
        <end position="33"/>
    </location>
</feature>
<keyword evidence="3 6" id="KW-0812">Transmembrane</keyword>
<dbReference type="PANTHER" id="PTHR30287">
    <property type="entry name" value="MEMBRANE COMPONENT OF PREDICTED ABC SUPERFAMILY METABOLITE UPTAKE TRANSPORTER"/>
    <property type="match status" value="1"/>
</dbReference>
<evidence type="ECO:0000256" key="4">
    <source>
        <dbReference type="ARBA" id="ARBA00022989"/>
    </source>
</evidence>
<evidence type="ECO:0000313" key="8">
    <source>
        <dbReference type="EMBL" id="AKU18019.1"/>
    </source>
</evidence>
<keyword evidence="9" id="KW-1185">Reference proteome</keyword>
<evidence type="ECO:0000259" key="7">
    <source>
        <dbReference type="Pfam" id="PF02687"/>
    </source>
</evidence>
<dbReference type="KEGG" id="lmoi:VV02_22725"/>
<dbReference type="PANTHER" id="PTHR30287:SF1">
    <property type="entry name" value="INNER MEMBRANE PROTEIN"/>
    <property type="match status" value="1"/>
</dbReference>
<feature type="transmembrane region" description="Helical" evidence="6">
    <location>
        <begin position="706"/>
        <end position="728"/>
    </location>
</feature>
<feature type="transmembrane region" description="Helical" evidence="6">
    <location>
        <begin position="795"/>
        <end position="815"/>
    </location>
</feature>
<evidence type="ECO:0000256" key="5">
    <source>
        <dbReference type="ARBA" id="ARBA00023136"/>
    </source>
</evidence>
<evidence type="ECO:0000256" key="3">
    <source>
        <dbReference type="ARBA" id="ARBA00022692"/>
    </source>
</evidence>
<feature type="domain" description="ABC3 transporter permease C-terminal" evidence="7">
    <location>
        <begin position="258"/>
        <end position="377"/>
    </location>
</feature>
<accession>A0A0K1JMS3</accession>
<evidence type="ECO:0000313" key="9">
    <source>
        <dbReference type="Proteomes" id="UP000066480"/>
    </source>
</evidence>
<name>A0A0K1JMS3_9MICO</name>
<reference evidence="8 9" key="1">
    <citation type="submission" date="2015-03" db="EMBL/GenBank/DDBJ databases">
        <title>Luteipulveratus halotolerans sp. nov., a novel actinobacterium (Dermacoccaceae) from Sarawak, Malaysia.</title>
        <authorList>
            <person name="Juboi H."/>
            <person name="Basik A."/>
            <person name="Shamsul S.S."/>
            <person name="Arnold P."/>
            <person name="Schmitt E.K."/>
            <person name="Sanglier J.-J."/>
            <person name="Yeo T."/>
        </authorList>
    </citation>
    <scope>NUCLEOTIDE SEQUENCE [LARGE SCALE GENOMIC DNA]</scope>
    <source>
        <strain evidence="8 9">MN07-A0370</strain>
    </source>
</reference>
<dbReference type="PROSITE" id="PS51257">
    <property type="entry name" value="PROKAR_LIPOPROTEIN"/>
    <property type="match status" value="1"/>
</dbReference>
<evidence type="ECO:0000256" key="1">
    <source>
        <dbReference type="ARBA" id="ARBA00004651"/>
    </source>
</evidence>
<dbReference type="RefSeq" id="WP_052595316.1">
    <property type="nucleotide sequence ID" value="NZ_CP011112.1"/>
</dbReference>
<feature type="transmembrane region" description="Helical" evidence="6">
    <location>
        <begin position="307"/>
        <end position="325"/>
    </location>
</feature>
<evidence type="ECO:0000256" key="2">
    <source>
        <dbReference type="ARBA" id="ARBA00022475"/>
    </source>
</evidence>